<organism evidence="4 5">
    <name type="scientific">Streptomyces endophyticus</name>
    <dbReference type="NCBI Taxonomy" id="714166"/>
    <lineage>
        <taxon>Bacteria</taxon>
        <taxon>Bacillati</taxon>
        <taxon>Actinomycetota</taxon>
        <taxon>Actinomycetes</taxon>
        <taxon>Kitasatosporales</taxon>
        <taxon>Streptomycetaceae</taxon>
        <taxon>Streptomyces</taxon>
    </lineage>
</organism>
<name>A0ABU6F1T2_9ACTN</name>
<evidence type="ECO:0000313" key="5">
    <source>
        <dbReference type="Proteomes" id="UP001354931"/>
    </source>
</evidence>
<evidence type="ECO:0000259" key="3">
    <source>
        <dbReference type="Pfam" id="PF13191"/>
    </source>
</evidence>
<comment type="caution">
    <text evidence="4">The sequence shown here is derived from an EMBL/GenBank/DDBJ whole genome shotgun (WGS) entry which is preliminary data.</text>
</comment>
<dbReference type="InterPro" id="IPR027417">
    <property type="entry name" value="P-loop_NTPase"/>
</dbReference>
<protein>
    <submittedName>
        <fullName evidence="4">AAA family ATPase</fullName>
    </submittedName>
</protein>
<dbReference type="InterPro" id="IPR041664">
    <property type="entry name" value="AAA_16"/>
</dbReference>
<dbReference type="Proteomes" id="UP001354931">
    <property type="component" value="Unassembled WGS sequence"/>
</dbReference>
<evidence type="ECO:0000313" key="4">
    <source>
        <dbReference type="EMBL" id="MEB8337423.1"/>
    </source>
</evidence>
<accession>A0ABU6F1T2</accession>
<sequence>MDGGILERDLELDRLADAARDAARGAGSVTLVLGEAGIGKSSLVRALPTVLPPTARLLVGHCDDLTTGRPLGPLRDLVGSVGTDLARAVRDAGDRHRIYEALHAELAGAPHPAVLVVEDVHWADEASLDALRYLVRRIERLPAVLVLTYRDDELGRGHPLRQLLGQVSGAARVHRLPLAPLSRRAVGSLCTAAGLDPAQVYAATSGNPFFVAEVVAAGGTGVVPPTVVDAVHARLRRLDDAARDALEQLAVVPSAVERSLVDALLPGGCGALAAAEQGGLLVVAPDRVAFRHEIIRRAVADSLPAARRIALDRAVLAALVAAPGAD</sequence>
<evidence type="ECO:0000256" key="1">
    <source>
        <dbReference type="ARBA" id="ARBA00022741"/>
    </source>
</evidence>
<keyword evidence="2" id="KW-0067">ATP-binding</keyword>
<dbReference type="EMBL" id="JAOZYC010000048">
    <property type="protein sequence ID" value="MEB8337423.1"/>
    <property type="molecule type" value="Genomic_DNA"/>
</dbReference>
<keyword evidence="5" id="KW-1185">Reference proteome</keyword>
<dbReference type="Pfam" id="PF13191">
    <property type="entry name" value="AAA_16"/>
    <property type="match status" value="1"/>
</dbReference>
<gene>
    <name evidence="4" type="ORF">OKJ99_07825</name>
</gene>
<feature type="domain" description="Orc1-like AAA ATPase" evidence="3">
    <location>
        <begin position="7"/>
        <end position="146"/>
    </location>
</feature>
<reference evidence="4 5" key="1">
    <citation type="submission" date="2022-10" db="EMBL/GenBank/DDBJ databases">
        <authorList>
            <person name="Xie J."/>
            <person name="Shen N."/>
        </authorList>
    </citation>
    <scope>NUCLEOTIDE SEQUENCE [LARGE SCALE GENOMIC DNA]</scope>
    <source>
        <strain evidence="4 5">YIM65594</strain>
    </source>
</reference>
<dbReference type="SUPFAM" id="SSF52540">
    <property type="entry name" value="P-loop containing nucleoside triphosphate hydrolases"/>
    <property type="match status" value="1"/>
</dbReference>
<evidence type="ECO:0000256" key="2">
    <source>
        <dbReference type="ARBA" id="ARBA00022840"/>
    </source>
</evidence>
<keyword evidence="1" id="KW-0547">Nucleotide-binding</keyword>
<dbReference type="PANTHER" id="PTHR16305:SF35">
    <property type="entry name" value="TRANSCRIPTIONAL ACTIVATOR DOMAIN"/>
    <property type="match status" value="1"/>
</dbReference>
<dbReference type="PANTHER" id="PTHR16305">
    <property type="entry name" value="TESTICULAR SOLUBLE ADENYLYL CYCLASE"/>
    <property type="match status" value="1"/>
</dbReference>
<proteinExistence type="predicted"/>
<dbReference type="Gene3D" id="3.40.50.300">
    <property type="entry name" value="P-loop containing nucleotide triphosphate hydrolases"/>
    <property type="match status" value="1"/>
</dbReference>
<feature type="non-terminal residue" evidence="4">
    <location>
        <position position="326"/>
    </location>
</feature>
<dbReference type="RefSeq" id="WP_326015093.1">
    <property type="nucleotide sequence ID" value="NZ_JAOZYC010000048.1"/>
</dbReference>